<evidence type="ECO:0000313" key="1">
    <source>
        <dbReference type="EMBL" id="MBJ7602736.1"/>
    </source>
</evidence>
<dbReference type="EMBL" id="JAEKNQ010000023">
    <property type="protein sequence ID" value="MBJ7602736.1"/>
    <property type="molecule type" value="Genomic_DNA"/>
</dbReference>
<protein>
    <recommendedName>
        <fullName evidence="3">Virginiamycin B lyase</fullName>
    </recommendedName>
</protein>
<comment type="caution">
    <text evidence="1">The sequence shown here is derived from an EMBL/GenBank/DDBJ whole genome shotgun (WGS) entry which is preliminary data.</text>
</comment>
<gene>
    <name evidence="1" type="ORF">JF888_06020</name>
</gene>
<reference evidence="1 2" key="1">
    <citation type="submission" date="2020-10" db="EMBL/GenBank/DDBJ databases">
        <title>Ca. Dormibacterota MAGs.</title>
        <authorList>
            <person name="Montgomery K."/>
        </authorList>
    </citation>
    <scope>NUCLEOTIDE SEQUENCE [LARGE SCALE GENOMIC DNA]</scope>
    <source>
        <strain evidence="1">SC8811_S16_3</strain>
    </source>
</reference>
<evidence type="ECO:0008006" key="3">
    <source>
        <dbReference type="Google" id="ProtNLM"/>
    </source>
</evidence>
<dbReference type="InterPro" id="IPR015943">
    <property type="entry name" value="WD40/YVTN_repeat-like_dom_sf"/>
</dbReference>
<evidence type="ECO:0000313" key="2">
    <source>
        <dbReference type="Proteomes" id="UP000620075"/>
    </source>
</evidence>
<name>A0A934NBS4_9BACT</name>
<accession>A0A934NBS4</accession>
<dbReference type="Pfam" id="PF24684">
    <property type="entry name" value="Vgb_lyase"/>
    <property type="match status" value="1"/>
</dbReference>
<dbReference type="AlphaFoldDB" id="A0A934NBS4"/>
<dbReference type="Gene3D" id="2.130.10.10">
    <property type="entry name" value="YVTN repeat-like/Quinoprotein amine dehydrogenase"/>
    <property type="match status" value="1"/>
</dbReference>
<dbReference type="Proteomes" id="UP000620075">
    <property type="component" value="Unassembled WGS sequence"/>
</dbReference>
<organism evidence="1 2">
    <name type="scientific">Candidatus Dormiibacter inghamiae</name>
    <dbReference type="NCBI Taxonomy" id="3127013"/>
    <lineage>
        <taxon>Bacteria</taxon>
        <taxon>Bacillati</taxon>
        <taxon>Candidatus Dormiibacterota</taxon>
        <taxon>Candidatus Dormibacteria</taxon>
        <taxon>Candidatus Dormibacterales</taxon>
        <taxon>Candidatus Dormibacteraceae</taxon>
        <taxon>Candidatus Dormiibacter</taxon>
    </lineage>
</organism>
<dbReference type="SUPFAM" id="SSF101898">
    <property type="entry name" value="NHL repeat"/>
    <property type="match status" value="1"/>
</dbReference>
<sequence length="99" mass="10471">MAFDPAGNLWLTEYAGNRIDVMRPGGHFQAFSLPGSGKAPTEIVAGPDGAMWFSEDGGDALGRITAEGQVTEIALGGSHLDPIGLTVGPDHRWHSKTWP</sequence>
<proteinExistence type="predicted"/>